<evidence type="ECO:0000313" key="4">
    <source>
        <dbReference type="Proteomes" id="UP000646827"/>
    </source>
</evidence>
<sequence>MVWGGNDNAVQKWVKQLTENDPNLTSLHILSMRRLSQSDLKSIFSAITHNTHLKTLYCSGHAIEQEAMDHLSEALTLNDTLETLNIGNAELGQHDDLLRIFAEGLAVNEGLQHLDFENKGLNNTALALLAPALVKNTTLRSLNLARNELSKSLDQVLENIRSLNLSGNKIDAAGARLLSTRLENIEDLDISNNPLMDGAAALAEALGNNANIKSLKLIGVTSLNSDDEEDMGDSTHGNPLMIKLVQALKTNKSLNRVWLDRNGIESHALEGLNILQSGLTELRLRNNKVDDQGAKWLAQEKNVTDRHIHLDLGSNKIGYEGFGALLDTPWIHHLGLFNNKINGLPDILPELKSSTVESLDIGCNGITIEDLGAIITVLLQDGVPQLRLLEMGGNAKEEEMEAWESAIAQLQEQREELEIAWKRFMQEQQ</sequence>
<dbReference type="EMBL" id="JAEPRB010000066">
    <property type="protein sequence ID" value="KAG2223163.1"/>
    <property type="molecule type" value="Genomic_DNA"/>
</dbReference>
<dbReference type="Gene3D" id="3.80.10.10">
    <property type="entry name" value="Ribonuclease Inhibitor"/>
    <property type="match status" value="3"/>
</dbReference>
<dbReference type="InterPro" id="IPR052201">
    <property type="entry name" value="LRR-containing_regulator"/>
</dbReference>
<keyword evidence="1" id="KW-0677">Repeat</keyword>
<dbReference type="InterPro" id="IPR032675">
    <property type="entry name" value="LRR_dom_sf"/>
</dbReference>
<reference evidence="3 4" key="1">
    <citation type="submission" date="2020-12" db="EMBL/GenBank/DDBJ databases">
        <title>Metabolic potential, ecology and presence of endohyphal bacteria is reflected in genomic diversity of Mucoromycotina.</title>
        <authorList>
            <person name="Muszewska A."/>
            <person name="Okrasinska A."/>
            <person name="Steczkiewicz K."/>
            <person name="Drgas O."/>
            <person name="Orlowska M."/>
            <person name="Perlinska-Lenart U."/>
            <person name="Aleksandrzak-Piekarczyk T."/>
            <person name="Szatraj K."/>
            <person name="Zielenkiewicz U."/>
            <person name="Pilsyk S."/>
            <person name="Malc E."/>
            <person name="Mieczkowski P."/>
            <person name="Kruszewska J.S."/>
            <person name="Biernat P."/>
            <person name="Pawlowska J."/>
        </authorList>
    </citation>
    <scope>NUCLEOTIDE SEQUENCE [LARGE SCALE GENOMIC DNA]</scope>
    <source>
        <strain evidence="3 4">CBS 142.35</strain>
    </source>
</reference>
<dbReference type="PANTHER" id="PTHR24111:SF0">
    <property type="entry name" value="LEUCINE-RICH REPEAT-CONTAINING PROTEIN"/>
    <property type="match status" value="1"/>
</dbReference>
<keyword evidence="4" id="KW-1185">Reference proteome</keyword>
<dbReference type="SMART" id="SM00368">
    <property type="entry name" value="LRR_RI"/>
    <property type="match status" value="6"/>
</dbReference>
<organism evidence="3 4">
    <name type="scientific">Circinella minor</name>
    <dbReference type="NCBI Taxonomy" id="1195481"/>
    <lineage>
        <taxon>Eukaryota</taxon>
        <taxon>Fungi</taxon>
        <taxon>Fungi incertae sedis</taxon>
        <taxon>Mucoromycota</taxon>
        <taxon>Mucoromycotina</taxon>
        <taxon>Mucoromycetes</taxon>
        <taxon>Mucorales</taxon>
        <taxon>Lichtheimiaceae</taxon>
        <taxon>Circinella</taxon>
    </lineage>
</organism>
<feature type="coiled-coil region" evidence="2">
    <location>
        <begin position="393"/>
        <end position="427"/>
    </location>
</feature>
<evidence type="ECO:0008006" key="5">
    <source>
        <dbReference type="Google" id="ProtNLM"/>
    </source>
</evidence>
<comment type="caution">
    <text evidence="3">The sequence shown here is derived from an EMBL/GenBank/DDBJ whole genome shotgun (WGS) entry which is preliminary data.</text>
</comment>
<gene>
    <name evidence="3" type="ORF">INT45_011509</name>
</gene>
<dbReference type="PANTHER" id="PTHR24111">
    <property type="entry name" value="LEUCINE-RICH REPEAT-CONTAINING PROTEIN 34"/>
    <property type="match status" value="1"/>
</dbReference>
<dbReference type="SUPFAM" id="SSF52047">
    <property type="entry name" value="RNI-like"/>
    <property type="match status" value="1"/>
</dbReference>
<keyword evidence="2" id="KW-0175">Coiled coil</keyword>
<protein>
    <recommendedName>
        <fullName evidence="5">RNI-like protein</fullName>
    </recommendedName>
</protein>
<evidence type="ECO:0000313" key="3">
    <source>
        <dbReference type="EMBL" id="KAG2223163.1"/>
    </source>
</evidence>
<dbReference type="InterPro" id="IPR001611">
    <property type="entry name" value="Leu-rich_rpt"/>
</dbReference>
<proteinExistence type="predicted"/>
<dbReference type="Proteomes" id="UP000646827">
    <property type="component" value="Unassembled WGS sequence"/>
</dbReference>
<dbReference type="OrthoDB" id="333024at2759"/>
<dbReference type="AlphaFoldDB" id="A0A8H7VNP5"/>
<evidence type="ECO:0000256" key="1">
    <source>
        <dbReference type="ARBA" id="ARBA00022737"/>
    </source>
</evidence>
<evidence type="ECO:0000256" key="2">
    <source>
        <dbReference type="SAM" id="Coils"/>
    </source>
</evidence>
<dbReference type="Pfam" id="PF13516">
    <property type="entry name" value="LRR_6"/>
    <property type="match status" value="5"/>
</dbReference>
<accession>A0A8H7VNP5</accession>
<name>A0A8H7VNP5_9FUNG</name>